<name>A0ABX3KPU4_SALCS</name>
<sequence length="61" mass="7094">MKKDDINLTKQFNIKALVKVRWGQASLDHRFGAIAGDQPLDHSSDLIRHHAILFEAWDRLR</sequence>
<comment type="caution">
    <text evidence="1">The sequence shown here is derived from an EMBL/GenBank/DDBJ whole genome shotgun (WGS) entry which is preliminary data.</text>
</comment>
<dbReference type="EMBL" id="MUFR01000031">
    <property type="protein sequence ID" value="OOF33383.1"/>
    <property type="molecule type" value="Genomic_DNA"/>
</dbReference>
<keyword evidence="2" id="KW-1185">Reference proteome</keyword>
<organism evidence="1 2">
    <name type="scientific">Salinivibrio costicola subsp. alcaliphilus</name>
    <dbReference type="NCBI Taxonomy" id="272773"/>
    <lineage>
        <taxon>Bacteria</taxon>
        <taxon>Pseudomonadati</taxon>
        <taxon>Pseudomonadota</taxon>
        <taxon>Gammaproteobacteria</taxon>
        <taxon>Vibrionales</taxon>
        <taxon>Vibrionaceae</taxon>
        <taxon>Salinivibrio</taxon>
    </lineage>
</organism>
<evidence type="ECO:0000313" key="2">
    <source>
        <dbReference type="Proteomes" id="UP000189431"/>
    </source>
</evidence>
<dbReference type="Proteomes" id="UP000189431">
    <property type="component" value="Unassembled WGS sequence"/>
</dbReference>
<dbReference type="RefSeq" id="WP_077669804.1">
    <property type="nucleotide sequence ID" value="NZ_MUFR01000031.1"/>
</dbReference>
<evidence type="ECO:0000313" key="1">
    <source>
        <dbReference type="EMBL" id="OOF33383.1"/>
    </source>
</evidence>
<gene>
    <name evidence="1" type="ORF">BZJ21_11125</name>
</gene>
<accession>A0ABX3KPU4</accession>
<proteinExistence type="predicted"/>
<reference evidence="2" key="1">
    <citation type="submission" date="2017-01" db="EMBL/GenBank/DDBJ databases">
        <title>Draft genome of the species Salinivibrio costicola subsp. alcaliphilus.</title>
        <authorList>
            <person name="Lopez-Hermoso C."/>
            <person name="De La Haba R."/>
            <person name="Sanchez-Porro C."/>
            <person name="Ventosa A."/>
        </authorList>
    </citation>
    <scope>NUCLEOTIDE SEQUENCE [LARGE SCALE GENOMIC DNA]</scope>
    <source>
        <strain evidence="2">CBH448</strain>
    </source>
</reference>
<protein>
    <submittedName>
        <fullName evidence="1">Uncharacterized protein</fullName>
    </submittedName>
</protein>